<evidence type="ECO:0000259" key="15">
    <source>
        <dbReference type="PROSITE" id="PS51918"/>
    </source>
</evidence>
<dbReference type="InterPro" id="IPR013785">
    <property type="entry name" value="Aldolase_TIM"/>
</dbReference>
<gene>
    <name evidence="16" type="primary">hemN</name>
    <name evidence="16" type="ORF">Q7A36_11660</name>
</gene>
<evidence type="ECO:0000256" key="10">
    <source>
        <dbReference type="ARBA" id="ARBA00023004"/>
    </source>
</evidence>
<comment type="subunit">
    <text evidence="4">Monomer.</text>
</comment>
<dbReference type="PANTHER" id="PTHR13932:SF6">
    <property type="entry name" value="OXYGEN-INDEPENDENT COPROPORPHYRINOGEN III OXIDASE"/>
    <property type="match status" value="1"/>
</dbReference>
<evidence type="ECO:0000256" key="4">
    <source>
        <dbReference type="ARBA" id="ARBA00011245"/>
    </source>
</evidence>
<dbReference type="InterPro" id="IPR006638">
    <property type="entry name" value="Elp3/MiaA/NifB-like_rSAM"/>
</dbReference>
<keyword evidence="7 14" id="KW-0949">S-adenosyl-L-methionine</keyword>
<dbReference type="EC" id="1.3.98.3" evidence="14"/>
<dbReference type="RefSeq" id="WP_305103864.1">
    <property type="nucleotide sequence ID" value="NZ_JAUTWS010000009.1"/>
</dbReference>
<name>A0ABT9DYL5_9PROT</name>
<evidence type="ECO:0000256" key="8">
    <source>
        <dbReference type="ARBA" id="ARBA00022723"/>
    </source>
</evidence>
<comment type="similarity">
    <text evidence="3 14">Belongs to the anaerobic coproporphyrinogen-III oxidase family.</text>
</comment>
<dbReference type="InterPro" id="IPR034505">
    <property type="entry name" value="Coproporphyrinogen-III_oxidase"/>
</dbReference>
<comment type="caution">
    <text evidence="16">The sequence shown here is derived from an EMBL/GenBank/DDBJ whole genome shotgun (WGS) entry which is preliminary data.</text>
</comment>
<evidence type="ECO:0000313" key="17">
    <source>
        <dbReference type="Proteomes" id="UP001243009"/>
    </source>
</evidence>
<evidence type="ECO:0000256" key="7">
    <source>
        <dbReference type="ARBA" id="ARBA00022691"/>
    </source>
</evidence>
<evidence type="ECO:0000256" key="9">
    <source>
        <dbReference type="ARBA" id="ARBA00023002"/>
    </source>
</evidence>
<dbReference type="Proteomes" id="UP001243009">
    <property type="component" value="Unassembled WGS sequence"/>
</dbReference>
<keyword evidence="9 14" id="KW-0560">Oxidoreductase</keyword>
<dbReference type="InterPro" id="IPR007197">
    <property type="entry name" value="rSAM"/>
</dbReference>
<reference evidence="16 17" key="1">
    <citation type="submission" date="2023-08" db="EMBL/GenBank/DDBJ databases">
        <title>The draft genome sequence of Paracraurococcus sp. LOR1-02.</title>
        <authorList>
            <person name="Kingkaew E."/>
            <person name="Tanasupawat S."/>
        </authorList>
    </citation>
    <scope>NUCLEOTIDE SEQUENCE [LARGE SCALE GENOMIC DNA]</scope>
    <source>
        <strain evidence="16 17">LOR1-02</strain>
    </source>
</reference>
<keyword evidence="6 14" id="KW-0963">Cytoplasm</keyword>
<evidence type="ECO:0000256" key="12">
    <source>
        <dbReference type="ARBA" id="ARBA00023244"/>
    </source>
</evidence>
<evidence type="ECO:0000313" key="16">
    <source>
        <dbReference type="EMBL" id="MDO9709000.1"/>
    </source>
</evidence>
<dbReference type="PIRSF" id="PIRSF000167">
    <property type="entry name" value="HemN"/>
    <property type="match status" value="1"/>
</dbReference>
<dbReference type="SUPFAM" id="SSF102114">
    <property type="entry name" value="Radical SAM enzymes"/>
    <property type="match status" value="1"/>
</dbReference>
<comment type="subcellular location">
    <subcellularLocation>
        <location evidence="1 14">Cytoplasm</location>
    </subcellularLocation>
</comment>
<keyword evidence="5 14" id="KW-0004">4Fe-4S</keyword>
<evidence type="ECO:0000256" key="11">
    <source>
        <dbReference type="ARBA" id="ARBA00023014"/>
    </source>
</evidence>
<evidence type="ECO:0000256" key="14">
    <source>
        <dbReference type="PIRNR" id="PIRNR000167"/>
    </source>
</evidence>
<evidence type="ECO:0000256" key="5">
    <source>
        <dbReference type="ARBA" id="ARBA00022485"/>
    </source>
</evidence>
<protein>
    <recommendedName>
        <fullName evidence="14">Coproporphyrinogen-III oxidase</fullName>
        <ecNumber evidence="14">1.3.98.3</ecNumber>
    </recommendedName>
</protein>
<dbReference type="EMBL" id="JAUTWS010000009">
    <property type="protein sequence ID" value="MDO9709000.1"/>
    <property type="molecule type" value="Genomic_DNA"/>
</dbReference>
<keyword evidence="17" id="KW-1185">Reference proteome</keyword>
<dbReference type="PANTHER" id="PTHR13932">
    <property type="entry name" value="COPROPORPHYRINIGEN III OXIDASE"/>
    <property type="match status" value="1"/>
</dbReference>
<evidence type="ECO:0000256" key="3">
    <source>
        <dbReference type="ARBA" id="ARBA00005493"/>
    </source>
</evidence>
<keyword evidence="12 14" id="KW-0627">Porphyrin biosynthesis</keyword>
<keyword evidence="11 14" id="KW-0411">Iron-sulfur</keyword>
<evidence type="ECO:0000256" key="2">
    <source>
        <dbReference type="ARBA" id="ARBA00004785"/>
    </source>
</evidence>
<dbReference type="GO" id="GO:0051989">
    <property type="term" value="F:coproporphyrinogen dehydrogenase activity"/>
    <property type="evidence" value="ECO:0007669"/>
    <property type="project" value="UniProtKB-EC"/>
</dbReference>
<comment type="pathway">
    <text evidence="2 14">Porphyrin-containing compound metabolism; protoporphyrin-IX biosynthesis; protoporphyrinogen-IX from coproporphyrinogen-III (AdoMet route): step 1/1.</text>
</comment>
<dbReference type="SFLD" id="SFLDS00029">
    <property type="entry name" value="Radical_SAM"/>
    <property type="match status" value="1"/>
</dbReference>
<evidence type="ECO:0000256" key="6">
    <source>
        <dbReference type="ARBA" id="ARBA00022490"/>
    </source>
</evidence>
<evidence type="ECO:0000256" key="1">
    <source>
        <dbReference type="ARBA" id="ARBA00004496"/>
    </source>
</evidence>
<dbReference type="NCBIfam" id="TIGR00538">
    <property type="entry name" value="hemN"/>
    <property type="match status" value="1"/>
</dbReference>
<accession>A0ABT9DYL5</accession>
<sequence length="444" mass="47610">MSRPIPIGYALANLPRYTSYPTAPQFGPLGEAEYRGWLAGIRPEDPLSLYLHIPFCRSLCWYCGCHTSVTRNAERIARYGAALRKEAGLLAEALPAHAGIASVHLGGGTPSTLGAEGLRALFTELRAIFGIRRDAELAIELDPRVVDEAIVAALADAGITRASFGVQDIDPAVQRRIGRIQPQETVARGVAWLRAAGIRGINLDIMYGLPGQTTAQVAATARFAAALGADRVAVFGYAHVPWMKPHQNAIHAEDLPGALERLQQAETAEQVLTAAGYQAIGLDHFARPEDPMAVAAREGRLRRNFQGYTTDAAPVLLGLGASAIGNIEAAGYAQNEPNERRWVAAVEAGELPIRRGRAVTAEDRLRRHCIERVMCDFALDLAALPPVLAAEVRPALAPLEADGLIDLTPDLLRVTAAGRRHVRHVAARFDAYLATGAGRHSAAV</sequence>
<comment type="catalytic activity">
    <reaction evidence="13 14">
        <text>coproporphyrinogen III + 2 S-adenosyl-L-methionine = protoporphyrinogen IX + 2 5'-deoxyadenosine + 2 L-methionine + 2 CO2</text>
        <dbReference type="Rhea" id="RHEA:15425"/>
        <dbReference type="ChEBI" id="CHEBI:16526"/>
        <dbReference type="ChEBI" id="CHEBI:17319"/>
        <dbReference type="ChEBI" id="CHEBI:57307"/>
        <dbReference type="ChEBI" id="CHEBI:57309"/>
        <dbReference type="ChEBI" id="CHEBI:57844"/>
        <dbReference type="ChEBI" id="CHEBI:59789"/>
        <dbReference type="EC" id="1.3.98.3"/>
    </reaction>
</comment>
<comment type="cofactor">
    <cofactor evidence="14">
        <name>[4Fe-4S] cluster</name>
        <dbReference type="ChEBI" id="CHEBI:49883"/>
    </cofactor>
    <text evidence="14">Binds 1 [4Fe-4S] cluster. The cluster is coordinated with 3 cysteines and an exchangeable S-adenosyl-L-methionine.</text>
</comment>
<dbReference type="Gene3D" id="1.10.10.920">
    <property type="match status" value="1"/>
</dbReference>
<dbReference type="CDD" id="cd01335">
    <property type="entry name" value="Radical_SAM"/>
    <property type="match status" value="1"/>
</dbReference>
<dbReference type="SFLD" id="SFLDG01065">
    <property type="entry name" value="anaerobic_coproporphyrinogen-I"/>
    <property type="match status" value="1"/>
</dbReference>
<dbReference type="InterPro" id="IPR004558">
    <property type="entry name" value="Coprogen_oxidase_HemN"/>
</dbReference>
<dbReference type="SMART" id="SM00729">
    <property type="entry name" value="Elp3"/>
    <property type="match status" value="1"/>
</dbReference>
<dbReference type="Gene3D" id="3.20.20.70">
    <property type="entry name" value="Aldolase class I"/>
    <property type="match status" value="1"/>
</dbReference>
<organism evidence="16 17">
    <name type="scientific">Paracraurococcus lichenis</name>
    <dbReference type="NCBI Taxonomy" id="3064888"/>
    <lineage>
        <taxon>Bacteria</taxon>
        <taxon>Pseudomonadati</taxon>
        <taxon>Pseudomonadota</taxon>
        <taxon>Alphaproteobacteria</taxon>
        <taxon>Acetobacterales</taxon>
        <taxon>Roseomonadaceae</taxon>
        <taxon>Paracraurococcus</taxon>
    </lineage>
</organism>
<proteinExistence type="inferred from homology"/>
<dbReference type="Pfam" id="PF06969">
    <property type="entry name" value="HemN_C"/>
    <property type="match status" value="1"/>
</dbReference>
<keyword evidence="10 14" id="KW-0408">Iron</keyword>
<dbReference type="PROSITE" id="PS51918">
    <property type="entry name" value="RADICAL_SAM"/>
    <property type="match status" value="1"/>
</dbReference>
<evidence type="ECO:0000256" key="13">
    <source>
        <dbReference type="ARBA" id="ARBA00048321"/>
    </source>
</evidence>
<keyword evidence="8 14" id="KW-0479">Metal-binding</keyword>
<dbReference type="Pfam" id="PF04055">
    <property type="entry name" value="Radical_SAM"/>
    <property type="match status" value="1"/>
</dbReference>
<dbReference type="InterPro" id="IPR058240">
    <property type="entry name" value="rSAM_sf"/>
</dbReference>
<feature type="domain" description="Radical SAM core" evidence="15">
    <location>
        <begin position="41"/>
        <end position="272"/>
    </location>
</feature>
<dbReference type="InterPro" id="IPR010723">
    <property type="entry name" value="HemN_C"/>
</dbReference>